<dbReference type="EMBL" id="CP019606">
    <property type="protein sequence ID" value="AQP46575.1"/>
    <property type="molecule type" value="Genomic_DNA"/>
</dbReference>
<organism evidence="7 8">
    <name type="scientific">Tessaracoccus aquimaris</name>
    <dbReference type="NCBI Taxonomy" id="1332264"/>
    <lineage>
        <taxon>Bacteria</taxon>
        <taxon>Bacillati</taxon>
        <taxon>Actinomycetota</taxon>
        <taxon>Actinomycetes</taxon>
        <taxon>Propionibacteriales</taxon>
        <taxon>Propionibacteriaceae</taxon>
        <taxon>Tessaracoccus</taxon>
    </lineage>
</organism>
<keyword evidence="2 6" id="KW-0732">Signal</keyword>
<keyword evidence="1" id="KW-1003">Cell membrane</keyword>
<dbReference type="InterPro" id="IPR006059">
    <property type="entry name" value="SBP"/>
</dbReference>
<keyword evidence="8" id="KW-1185">Reference proteome</keyword>
<feature type="chain" id="PRO_5038357654" evidence="6">
    <location>
        <begin position="26"/>
        <end position="436"/>
    </location>
</feature>
<dbReference type="Pfam" id="PF01547">
    <property type="entry name" value="SBP_bac_1"/>
    <property type="match status" value="1"/>
</dbReference>
<evidence type="ECO:0000256" key="1">
    <source>
        <dbReference type="ARBA" id="ARBA00022475"/>
    </source>
</evidence>
<reference evidence="8" key="1">
    <citation type="submission" date="2017-02" db="EMBL/GenBank/DDBJ databases">
        <title>Tessaracoccus aquaemaris sp. nov., isolated from the intestine of a Korean rockfish, Sebastes schlegelii, in a marine aquaculture pond.</title>
        <authorList>
            <person name="Tak E.J."/>
            <person name="Bae J.-W."/>
        </authorList>
    </citation>
    <scope>NUCLEOTIDE SEQUENCE [LARGE SCALE GENOMIC DNA]</scope>
    <source>
        <strain evidence="8">NSG39</strain>
    </source>
</reference>
<dbReference type="OrthoDB" id="1650177at2"/>
<gene>
    <name evidence="7" type="ORF">BW730_02500</name>
</gene>
<dbReference type="SUPFAM" id="SSF53850">
    <property type="entry name" value="Periplasmic binding protein-like II"/>
    <property type="match status" value="1"/>
</dbReference>
<evidence type="ECO:0000256" key="4">
    <source>
        <dbReference type="ARBA" id="ARBA00023139"/>
    </source>
</evidence>
<dbReference type="PANTHER" id="PTHR43649">
    <property type="entry name" value="ARABINOSE-BINDING PROTEIN-RELATED"/>
    <property type="match status" value="1"/>
</dbReference>
<protein>
    <submittedName>
        <fullName evidence="7">ABC transporter substrate-binding protein</fullName>
    </submittedName>
</protein>
<sequence>MFTTPLRRIVGLAAAGMLLTTSACGSTSPANEDPNAVAGDITVLTWRTDLLEDGTLDGFAKKFEEKYPDVKVSFEGITDYEGEVRTRMNTEDYGDVLAIPNSVTRDQLPNFFEPLGNTEEMSTTYRWLKDKSFEGTSYGIPVIGNANGVLINKRVWTEAGVTGTPTSPDEFIAAMKKIKANNPEVTPVYTNYKDGWPLTAWEYYRGAITDDVDVVNTMAHEDAPWAAGEDHAVIDGLLYDLVAEGLTEADPTSTNWELSKTMIAEGQVGAMFLGSWAIPQMRQAAEDMGANPDDISYIPFPAAVDGTLHAVAAGDYNLAVNKNSKHKAAARAFLDWFIDESGYAISQDGLTPQVDGELPATLKDFEATGVELITLNPPAEGEEALLTDIDKTAEVGLDTPKLRQGVVDAARNKTATKQELFDSLNASWTKARAEVG</sequence>
<dbReference type="KEGG" id="tes:BW730_02500"/>
<proteinExistence type="predicted"/>
<dbReference type="Gene3D" id="3.40.190.10">
    <property type="entry name" value="Periplasmic binding protein-like II"/>
    <property type="match status" value="2"/>
</dbReference>
<accession>A0A1Q2CKI2</accession>
<dbReference type="Proteomes" id="UP000188145">
    <property type="component" value="Chromosome"/>
</dbReference>
<evidence type="ECO:0000256" key="5">
    <source>
        <dbReference type="ARBA" id="ARBA00023288"/>
    </source>
</evidence>
<evidence type="ECO:0000313" key="8">
    <source>
        <dbReference type="Proteomes" id="UP000188145"/>
    </source>
</evidence>
<dbReference type="PANTHER" id="PTHR43649:SF33">
    <property type="entry name" value="POLYGALACTURONAN_RHAMNOGALACTURONAN-BINDING PROTEIN YTCQ"/>
    <property type="match status" value="1"/>
</dbReference>
<dbReference type="PROSITE" id="PS51257">
    <property type="entry name" value="PROKAR_LIPOPROTEIN"/>
    <property type="match status" value="1"/>
</dbReference>
<evidence type="ECO:0000313" key="7">
    <source>
        <dbReference type="EMBL" id="AQP46575.1"/>
    </source>
</evidence>
<evidence type="ECO:0000256" key="6">
    <source>
        <dbReference type="SAM" id="SignalP"/>
    </source>
</evidence>
<evidence type="ECO:0000256" key="2">
    <source>
        <dbReference type="ARBA" id="ARBA00022729"/>
    </source>
</evidence>
<evidence type="ECO:0000256" key="3">
    <source>
        <dbReference type="ARBA" id="ARBA00023136"/>
    </source>
</evidence>
<dbReference type="InterPro" id="IPR050490">
    <property type="entry name" value="Bact_solute-bd_prot1"/>
</dbReference>
<name>A0A1Q2CKI2_9ACTN</name>
<keyword evidence="4" id="KW-0564">Palmitate</keyword>
<feature type="signal peptide" evidence="6">
    <location>
        <begin position="1"/>
        <end position="25"/>
    </location>
</feature>
<dbReference type="STRING" id="1332264.BW730_02500"/>
<dbReference type="RefSeq" id="WP_077684876.1">
    <property type="nucleotide sequence ID" value="NZ_CP019606.1"/>
</dbReference>
<keyword evidence="5" id="KW-0449">Lipoprotein</keyword>
<dbReference type="AlphaFoldDB" id="A0A1Q2CKI2"/>
<keyword evidence="3" id="KW-0472">Membrane</keyword>